<evidence type="ECO:0000313" key="3">
    <source>
        <dbReference type="Proteomes" id="UP000292564"/>
    </source>
</evidence>
<dbReference type="RefSeq" id="WP_130507587.1">
    <property type="nucleotide sequence ID" value="NZ_SHKY01000001.1"/>
</dbReference>
<dbReference type="OrthoDB" id="3292203at2"/>
<protein>
    <recommendedName>
        <fullName evidence="4">PknH-like protein</fullName>
    </recommendedName>
</protein>
<dbReference type="Proteomes" id="UP000292564">
    <property type="component" value="Unassembled WGS sequence"/>
</dbReference>
<accession>A0A4Q7ZDN3</accession>
<dbReference type="PROSITE" id="PS51257">
    <property type="entry name" value="PROKAR_LIPOPROTEIN"/>
    <property type="match status" value="1"/>
</dbReference>
<feature type="signal peptide" evidence="1">
    <location>
        <begin position="1"/>
        <end position="21"/>
    </location>
</feature>
<feature type="chain" id="PRO_5021013259" description="PknH-like protein" evidence="1">
    <location>
        <begin position="22"/>
        <end position="239"/>
    </location>
</feature>
<gene>
    <name evidence="2" type="ORF">EV385_0034</name>
</gene>
<keyword evidence="3" id="KW-1185">Reference proteome</keyword>
<evidence type="ECO:0000256" key="1">
    <source>
        <dbReference type="SAM" id="SignalP"/>
    </source>
</evidence>
<evidence type="ECO:0008006" key="4">
    <source>
        <dbReference type="Google" id="ProtNLM"/>
    </source>
</evidence>
<name>A0A4Q7ZDN3_9ACTN</name>
<sequence length="239" mass="24526">MLVTRQAFRGAAATLCAAALAAGCSSGGDDNPAPKGGVISAATMRAALLQGKDVGPTWKAPDASAAPPQLVSLCGADNPAPPLPGSPQEVVTAPLVDEGTAGAQALTQTALVYPDAAAAQAAQFALKVVAEACPPTIDMAARDTGEAQEPAYTETVSTTPLTRGEWSGFVVLRHKQYEPKHPSTADTAVAVLVKRNVLLFDAYAIYRLNNSSQSPQFTSDWQKLVGSVISRVDGQPASG</sequence>
<reference evidence="2 3" key="1">
    <citation type="submission" date="2019-02" db="EMBL/GenBank/DDBJ databases">
        <title>Sequencing the genomes of 1000 actinobacteria strains.</title>
        <authorList>
            <person name="Klenk H.-P."/>
        </authorList>
    </citation>
    <scope>NUCLEOTIDE SEQUENCE [LARGE SCALE GENOMIC DNA]</scope>
    <source>
        <strain evidence="2 3">DSM 45162</strain>
    </source>
</reference>
<dbReference type="AlphaFoldDB" id="A0A4Q7ZDN3"/>
<proteinExistence type="predicted"/>
<keyword evidence="1" id="KW-0732">Signal</keyword>
<evidence type="ECO:0000313" key="2">
    <source>
        <dbReference type="EMBL" id="RZU48321.1"/>
    </source>
</evidence>
<dbReference type="EMBL" id="SHKY01000001">
    <property type="protein sequence ID" value="RZU48321.1"/>
    <property type="molecule type" value="Genomic_DNA"/>
</dbReference>
<comment type="caution">
    <text evidence="2">The sequence shown here is derived from an EMBL/GenBank/DDBJ whole genome shotgun (WGS) entry which is preliminary data.</text>
</comment>
<organism evidence="2 3">
    <name type="scientific">Krasilnikovia cinnamomea</name>
    <dbReference type="NCBI Taxonomy" id="349313"/>
    <lineage>
        <taxon>Bacteria</taxon>
        <taxon>Bacillati</taxon>
        <taxon>Actinomycetota</taxon>
        <taxon>Actinomycetes</taxon>
        <taxon>Micromonosporales</taxon>
        <taxon>Micromonosporaceae</taxon>
        <taxon>Krasilnikovia</taxon>
    </lineage>
</organism>